<dbReference type="GO" id="GO:0046872">
    <property type="term" value="F:metal ion binding"/>
    <property type="evidence" value="ECO:0007669"/>
    <property type="project" value="InterPro"/>
</dbReference>
<gene>
    <name evidence="3" type="ORF">GGP82_003515</name>
</gene>
<comment type="caution">
    <text evidence="3">The sequence shown here is derived from an EMBL/GenBank/DDBJ whole genome shotgun (WGS) entry which is preliminary data.</text>
</comment>
<dbReference type="Gene3D" id="2.60.40.420">
    <property type="entry name" value="Cupredoxins - blue copper proteins"/>
    <property type="match status" value="1"/>
</dbReference>
<reference evidence="3" key="1">
    <citation type="submission" date="2022-08" db="EMBL/GenBank/DDBJ databases">
        <title>Genomic Encyclopedia of Type Strains, Phase V (KMG-V): Genome sequencing to study the core and pangenomes of soil and plant-associated prokaryotes.</title>
        <authorList>
            <person name="Whitman W."/>
        </authorList>
    </citation>
    <scope>NUCLEOTIDE SEQUENCE</scope>
    <source>
        <strain evidence="3">SP2016B</strain>
    </source>
</reference>
<evidence type="ECO:0000256" key="2">
    <source>
        <dbReference type="SAM" id="MobiDB-lite"/>
    </source>
</evidence>
<dbReference type="Proteomes" id="UP001155034">
    <property type="component" value="Unassembled WGS sequence"/>
</dbReference>
<dbReference type="EMBL" id="JANTYZ010000026">
    <property type="protein sequence ID" value="MCS3866932.1"/>
    <property type="molecule type" value="Genomic_DNA"/>
</dbReference>
<feature type="region of interest" description="Disordered" evidence="2">
    <location>
        <begin position="454"/>
        <end position="478"/>
    </location>
</feature>
<evidence type="ECO:0000256" key="1">
    <source>
        <dbReference type="ARBA" id="ARBA00010457"/>
    </source>
</evidence>
<sequence>MSAFDAGTITLNDENGDGTYEAAFTVGGTASEGDQTATVTVTEGDGSKATAETSALTVRTPPRVSYDLSAQSNDGAAPNGVSGTVTFWRAGPDSSLVTLNLDADATVGSVSHPAHIHNNSVEEGGGVEYYLSAVNGSAPNGTSARKIGVPIEELVRFDGHVNVHESPANLNNVVAQGNIGANANGNGGDGLDFVSDRRATTYSLNASTTNGSVLSGGVESTVRLEELTSSKTLVTYTLGISGSVNDANGNSVDVAQIGHIHKNTVSEGGGIVNGPFSGYLGSVAPTDPAARSSRIVEASFDELTSYDGYVNLHQSNANAQYVFAQGNIGANATGGGGGSSADVTVTVTNVGTSAWEVTDVSGASGVAQTGTNNPTLTLKVGTRYRFENNGGSAHPLGFQDGSSSYLLNQDGDGSLEGNSDVNYEEDSEGITFTYAQALADEVASYRCTVHSQMEGDVQTDGGGSGGGGSGGGGGGGGY</sequence>
<name>A0A9X2U4V7_9BACT</name>
<evidence type="ECO:0000313" key="3">
    <source>
        <dbReference type="EMBL" id="MCS3866932.1"/>
    </source>
</evidence>
<dbReference type="InterPro" id="IPR008972">
    <property type="entry name" value="Cupredoxin"/>
</dbReference>
<protein>
    <submittedName>
        <fullName evidence="3">Plastocyanin</fullName>
    </submittedName>
</protein>
<dbReference type="GO" id="GO:0006801">
    <property type="term" value="P:superoxide metabolic process"/>
    <property type="evidence" value="ECO:0007669"/>
    <property type="project" value="InterPro"/>
</dbReference>
<dbReference type="AlphaFoldDB" id="A0A9X2U4V7"/>
<accession>A0A9X2U4V7</accession>
<organism evidence="3 4">
    <name type="scientific">Salinibacter ruber</name>
    <dbReference type="NCBI Taxonomy" id="146919"/>
    <lineage>
        <taxon>Bacteria</taxon>
        <taxon>Pseudomonadati</taxon>
        <taxon>Rhodothermota</taxon>
        <taxon>Rhodothermia</taxon>
        <taxon>Rhodothermales</taxon>
        <taxon>Salinibacteraceae</taxon>
        <taxon>Salinibacter</taxon>
    </lineage>
</organism>
<dbReference type="RefSeq" id="WP_259084303.1">
    <property type="nucleotide sequence ID" value="NZ_JANTYZ010000026.1"/>
</dbReference>
<feature type="compositionally biased region" description="Gly residues" evidence="2">
    <location>
        <begin position="460"/>
        <end position="478"/>
    </location>
</feature>
<evidence type="ECO:0000313" key="4">
    <source>
        <dbReference type="Proteomes" id="UP001155034"/>
    </source>
</evidence>
<dbReference type="SUPFAM" id="SSF49329">
    <property type="entry name" value="Cu,Zn superoxide dismutase-like"/>
    <property type="match status" value="1"/>
</dbReference>
<proteinExistence type="inferred from homology"/>
<dbReference type="InterPro" id="IPR036423">
    <property type="entry name" value="SOD-like_Cu/Zn_dom_sf"/>
</dbReference>
<comment type="similarity">
    <text evidence="1">Belongs to the Cu-Zn superoxide dismutase family.</text>
</comment>